<dbReference type="GO" id="GO:0009279">
    <property type="term" value="C:cell outer membrane"/>
    <property type="evidence" value="ECO:0007669"/>
    <property type="project" value="UniProtKB-SubCell"/>
</dbReference>
<dbReference type="Pfam" id="PF03922">
    <property type="entry name" value="OmpW"/>
    <property type="match status" value="1"/>
</dbReference>
<dbReference type="InterPro" id="IPR005618">
    <property type="entry name" value="OMPW"/>
</dbReference>
<dbReference type="EMBL" id="JAUJRV010000005">
    <property type="protein sequence ID" value="MDN7795132.1"/>
    <property type="molecule type" value="Genomic_DNA"/>
</dbReference>
<dbReference type="AlphaFoldDB" id="A0AAW7SVR6"/>
<feature type="chain" id="PRO_5043992604" evidence="2">
    <location>
        <begin position="23"/>
        <end position="277"/>
    </location>
</feature>
<dbReference type="PANTHER" id="PTHR36920:SF1">
    <property type="entry name" value="OUTER MEMBRANE PROTEIN W"/>
    <property type="match status" value="1"/>
</dbReference>
<dbReference type="Gene3D" id="2.40.160.20">
    <property type="match status" value="1"/>
</dbReference>
<dbReference type="InterPro" id="IPR011250">
    <property type="entry name" value="OMP/PagP_B-barrel"/>
</dbReference>
<proteinExistence type="predicted"/>
<evidence type="ECO:0000256" key="2">
    <source>
        <dbReference type="SAM" id="SignalP"/>
    </source>
</evidence>
<gene>
    <name evidence="3" type="ORF">QZM33_09220</name>
</gene>
<dbReference type="SUPFAM" id="SSF56925">
    <property type="entry name" value="OMPA-like"/>
    <property type="match status" value="1"/>
</dbReference>
<dbReference type="RefSeq" id="WP_198108727.1">
    <property type="nucleotide sequence ID" value="NZ_JAEDWX010000012.1"/>
</dbReference>
<evidence type="ECO:0000313" key="3">
    <source>
        <dbReference type="EMBL" id="MDN7795132.1"/>
    </source>
</evidence>
<dbReference type="GO" id="GO:0055085">
    <property type="term" value="P:transmembrane transport"/>
    <property type="evidence" value="ECO:0007669"/>
    <property type="project" value="TreeGrafter"/>
</dbReference>
<comment type="caution">
    <text evidence="3">The sequence shown here is derived from an EMBL/GenBank/DDBJ whole genome shotgun (WGS) entry which is preliminary data.</text>
</comment>
<sequence>MKSLLLGGVVAAVALVPVDANAQSAGSNIVTLGWMHITPMQHSTSISTDVTTTPIDSSLRLPRSFDSAGTALTVSGTDTVGLTVSHFLTDHVAVTMLGGFPPLVSIKAQGNVVPPGPAGVLGNLNAGDPALNPVVKSARAWTPTALLQYYFAGANSKFRPFVGVGASYAWFSDIQLSNNFIAGVRQSLGAPLSAAAAKPGVTQVQAKASPSWNPVANAGFTYNLTPHLGITASVTYMPLQTTATIYVKSADGSVLSESKSKLTVDPLVSFVGMSYVF</sequence>
<reference evidence="3" key="1">
    <citation type="submission" date="2023-07" db="EMBL/GenBank/DDBJ databases">
        <title>A collection of bacterial strains from the Burkholderia cepacia Research Laboratory and Repository.</title>
        <authorList>
            <person name="Lipuma J."/>
            <person name="Spilker T."/>
            <person name="Caverly L."/>
        </authorList>
    </citation>
    <scope>NUCLEOTIDE SEQUENCE</scope>
    <source>
        <strain evidence="3">AU44268</strain>
    </source>
</reference>
<accession>A0AAW7SVR6</accession>
<evidence type="ECO:0000313" key="4">
    <source>
        <dbReference type="Proteomes" id="UP001171620"/>
    </source>
</evidence>
<evidence type="ECO:0000256" key="1">
    <source>
        <dbReference type="ARBA" id="ARBA00004442"/>
    </source>
</evidence>
<dbReference type="PANTHER" id="PTHR36920">
    <property type="match status" value="1"/>
</dbReference>
<feature type="signal peptide" evidence="2">
    <location>
        <begin position="1"/>
        <end position="22"/>
    </location>
</feature>
<comment type="subcellular location">
    <subcellularLocation>
        <location evidence="1">Cell outer membrane</location>
    </subcellularLocation>
</comment>
<protein>
    <submittedName>
        <fullName evidence="3">OmpW family protein</fullName>
    </submittedName>
</protein>
<name>A0AAW7SVR6_BURVI</name>
<organism evidence="3 4">
    <name type="scientific">Burkholderia vietnamiensis</name>
    <dbReference type="NCBI Taxonomy" id="60552"/>
    <lineage>
        <taxon>Bacteria</taxon>
        <taxon>Pseudomonadati</taxon>
        <taxon>Pseudomonadota</taxon>
        <taxon>Betaproteobacteria</taxon>
        <taxon>Burkholderiales</taxon>
        <taxon>Burkholderiaceae</taxon>
        <taxon>Burkholderia</taxon>
        <taxon>Burkholderia cepacia complex</taxon>
    </lineage>
</organism>
<dbReference type="Proteomes" id="UP001171620">
    <property type="component" value="Unassembled WGS sequence"/>
</dbReference>
<keyword evidence="2" id="KW-0732">Signal</keyword>